<comment type="caution">
    <text evidence="2">The sequence shown here is derived from an EMBL/GenBank/DDBJ whole genome shotgun (WGS) entry which is preliminary data.</text>
</comment>
<name>A0A4Z2FL86_9TELE</name>
<dbReference type="EMBL" id="SRLO01001099">
    <property type="protein sequence ID" value="TNN41544.1"/>
    <property type="molecule type" value="Genomic_DNA"/>
</dbReference>
<evidence type="ECO:0000256" key="1">
    <source>
        <dbReference type="SAM" id="SignalP"/>
    </source>
</evidence>
<keyword evidence="3" id="KW-1185">Reference proteome</keyword>
<gene>
    <name evidence="2" type="ORF">EYF80_048285</name>
</gene>
<sequence length="107" mass="11718">MLHVAKSPSGKNGVLMDLLVLTLTVPSQSNQDLVPYAQHIEHVMGAAALRGFPETILQKQGCSCDLLSGPLAKRMNHIPHDKDSLYIHPINKTGQLSFSISLYVTLR</sequence>
<feature type="chain" id="PRO_5021210140" evidence="1">
    <location>
        <begin position="30"/>
        <end position="107"/>
    </location>
</feature>
<organism evidence="2 3">
    <name type="scientific">Liparis tanakae</name>
    <name type="common">Tanaka's snailfish</name>
    <dbReference type="NCBI Taxonomy" id="230148"/>
    <lineage>
        <taxon>Eukaryota</taxon>
        <taxon>Metazoa</taxon>
        <taxon>Chordata</taxon>
        <taxon>Craniata</taxon>
        <taxon>Vertebrata</taxon>
        <taxon>Euteleostomi</taxon>
        <taxon>Actinopterygii</taxon>
        <taxon>Neopterygii</taxon>
        <taxon>Teleostei</taxon>
        <taxon>Neoteleostei</taxon>
        <taxon>Acanthomorphata</taxon>
        <taxon>Eupercaria</taxon>
        <taxon>Perciformes</taxon>
        <taxon>Cottioidei</taxon>
        <taxon>Cottales</taxon>
        <taxon>Liparidae</taxon>
        <taxon>Liparis</taxon>
    </lineage>
</organism>
<keyword evidence="1" id="KW-0732">Signal</keyword>
<feature type="signal peptide" evidence="1">
    <location>
        <begin position="1"/>
        <end position="29"/>
    </location>
</feature>
<evidence type="ECO:0000313" key="2">
    <source>
        <dbReference type="EMBL" id="TNN41544.1"/>
    </source>
</evidence>
<accession>A0A4Z2FL86</accession>
<proteinExistence type="predicted"/>
<reference evidence="2 3" key="1">
    <citation type="submission" date="2019-03" db="EMBL/GenBank/DDBJ databases">
        <title>First draft genome of Liparis tanakae, snailfish: a comprehensive survey of snailfish specific genes.</title>
        <authorList>
            <person name="Kim W."/>
            <person name="Song I."/>
            <person name="Jeong J.-H."/>
            <person name="Kim D."/>
            <person name="Kim S."/>
            <person name="Ryu S."/>
            <person name="Song J.Y."/>
            <person name="Lee S.K."/>
        </authorList>
    </citation>
    <scope>NUCLEOTIDE SEQUENCE [LARGE SCALE GENOMIC DNA]</scope>
    <source>
        <tissue evidence="2">Muscle</tissue>
    </source>
</reference>
<dbReference type="Proteomes" id="UP000314294">
    <property type="component" value="Unassembled WGS sequence"/>
</dbReference>
<evidence type="ECO:0000313" key="3">
    <source>
        <dbReference type="Proteomes" id="UP000314294"/>
    </source>
</evidence>
<protein>
    <submittedName>
        <fullName evidence="2">Uncharacterized protein</fullName>
    </submittedName>
</protein>
<dbReference type="AlphaFoldDB" id="A0A4Z2FL86"/>